<proteinExistence type="predicted"/>
<dbReference type="PANTHER" id="PTHR43415">
    <property type="entry name" value="SPERMIDINE N(1)-ACETYLTRANSFERASE"/>
    <property type="match status" value="1"/>
</dbReference>
<organism evidence="2 3">
    <name type="scientific">Lentisphaera profundi</name>
    <dbReference type="NCBI Taxonomy" id="1658616"/>
    <lineage>
        <taxon>Bacteria</taxon>
        <taxon>Pseudomonadati</taxon>
        <taxon>Lentisphaerota</taxon>
        <taxon>Lentisphaeria</taxon>
        <taxon>Lentisphaerales</taxon>
        <taxon>Lentisphaeraceae</taxon>
        <taxon>Lentisphaera</taxon>
    </lineage>
</organism>
<evidence type="ECO:0000313" key="3">
    <source>
        <dbReference type="Proteomes" id="UP001214250"/>
    </source>
</evidence>
<accession>A0ABY7VVE0</accession>
<dbReference type="EMBL" id="CP117812">
    <property type="protein sequence ID" value="WDE98193.1"/>
    <property type="molecule type" value="Genomic_DNA"/>
</dbReference>
<name>A0ABY7VVE0_9BACT</name>
<dbReference type="Gene3D" id="3.40.630.30">
    <property type="match status" value="1"/>
</dbReference>
<sequence length="174" mass="19806">MAHFLKGNNLELEAISLDHISDKYISWFHDKDVKKGLYSGRKPASTTSLESYIATTLANPKAIMFAIIYQSEHIGNIKIDNFDSISQTAELGILIGEKQHWGKGLGFEACQLVIDYAFNELNFRKILLSVFTNNPNATRLYEKLGFNIEGQLKEQVYIDGQYVDKIYMGLFKDK</sequence>
<gene>
    <name evidence="2" type="ORF">PQO03_20460</name>
</gene>
<dbReference type="Proteomes" id="UP001214250">
    <property type="component" value="Chromosome 2"/>
</dbReference>
<dbReference type="SUPFAM" id="SSF55729">
    <property type="entry name" value="Acyl-CoA N-acyltransferases (Nat)"/>
    <property type="match status" value="1"/>
</dbReference>
<dbReference type="PROSITE" id="PS51186">
    <property type="entry name" value="GNAT"/>
    <property type="match status" value="1"/>
</dbReference>
<dbReference type="RefSeq" id="WP_274153020.1">
    <property type="nucleotide sequence ID" value="NZ_CP117812.1"/>
</dbReference>
<feature type="domain" description="N-acetyltransferase" evidence="1">
    <location>
        <begin position="22"/>
        <end position="173"/>
    </location>
</feature>
<dbReference type="InterPro" id="IPR016181">
    <property type="entry name" value="Acyl_CoA_acyltransferase"/>
</dbReference>
<protein>
    <submittedName>
        <fullName evidence="2">GNAT family protein</fullName>
    </submittedName>
</protein>
<evidence type="ECO:0000313" key="2">
    <source>
        <dbReference type="EMBL" id="WDE98193.1"/>
    </source>
</evidence>
<dbReference type="InterPro" id="IPR000182">
    <property type="entry name" value="GNAT_dom"/>
</dbReference>
<evidence type="ECO:0000259" key="1">
    <source>
        <dbReference type="PROSITE" id="PS51186"/>
    </source>
</evidence>
<dbReference type="PANTHER" id="PTHR43415:SF3">
    <property type="entry name" value="GNAT-FAMILY ACETYLTRANSFERASE"/>
    <property type="match status" value="1"/>
</dbReference>
<reference evidence="2 3" key="1">
    <citation type="submission" date="2023-02" db="EMBL/GenBank/DDBJ databases">
        <title>Genome sequence of Lentisphaera profundi SAORIC-696.</title>
        <authorList>
            <person name="Kim e."/>
            <person name="Cho J.-C."/>
            <person name="Choi A."/>
            <person name="Kang I."/>
        </authorList>
    </citation>
    <scope>NUCLEOTIDE SEQUENCE [LARGE SCALE GENOMIC DNA]</scope>
    <source>
        <strain evidence="2 3">SAORIC-696</strain>
    </source>
</reference>
<dbReference type="Pfam" id="PF13302">
    <property type="entry name" value="Acetyltransf_3"/>
    <property type="match status" value="1"/>
</dbReference>
<keyword evidence="3" id="KW-1185">Reference proteome</keyword>